<evidence type="ECO:0000313" key="5">
    <source>
        <dbReference type="EMBL" id="KAB1650150.1"/>
    </source>
</evidence>
<evidence type="ECO:0000256" key="1">
    <source>
        <dbReference type="ARBA" id="ARBA00008129"/>
    </source>
</evidence>
<sequence length="379" mass="41399">MPGDHWRSLTMRADPHDRPPPRTTAPVRPGVWHTVQFMNDKIVRVAAVHAAAPFLDLTAGLEKTREAIFEAGRGGAKIVVFPETFLPGYPHWIWSHTPKYAAPLFARLFENALELPSPESRAIGDAAREAGVWVVLGTDERDGGTLYNTQAYFSPDGRLVARHRKLHPTNAERTVWGRGDGRDVFVVDTGFARLGGLICFEHSMDLAKYALATLGEQIHVASWPAINATHADPNAGDFDHYSTTLAQAHAICAQTYVVVSQGMITQEIIDTLEIPDGPEAPTLGGGLSGFIGPNGQWLNDPHRDTEAIVFGDLDLGIIPFAKFFADGAGHYARPDVFRFGIDRTPQTPLTNQSVANVEPLTREPDHGAEPIGRVLSVRD</sequence>
<feature type="region of interest" description="Disordered" evidence="3">
    <location>
        <begin position="360"/>
        <end position="379"/>
    </location>
</feature>
<protein>
    <submittedName>
        <fullName evidence="5">Carbon-nitrogen hydrolase family protein</fullName>
    </submittedName>
</protein>
<organism evidence="5 6">
    <name type="scientific">Pseudoclavibacter endophyticus</name>
    <dbReference type="NCBI Taxonomy" id="1778590"/>
    <lineage>
        <taxon>Bacteria</taxon>
        <taxon>Bacillati</taxon>
        <taxon>Actinomycetota</taxon>
        <taxon>Actinomycetes</taxon>
        <taxon>Micrococcales</taxon>
        <taxon>Microbacteriaceae</taxon>
        <taxon>Pseudoclavibacter</taxon>
    </lineage>
</organism>
<dbReference type="PROSITE" id="PS00920">
    <property type="entry name" value="NITRIL_CHT_1"/>
    <property type="match status" value="1"/>
</dbReference>
<evidence type="ECO:0000256" key="3">
    <source>
        <dbReference type="SAM" id="MobiDB-lite"/>
    </source>
</evidence>
<dbReference type="InterPro" id="IPR036526">
    <property type="entry name" value="C-N_Hydrolase_sf"/>
</dbReference>
<dbReference type="EMBL" id="WBJY01000001">
    <property type="protein sequence ID" value="KAB1650150.1"/>
    <property type="molecule type" value="Genomic_DNA"/>
</dbReference>
<dbReference type="PANTHER" id="PTHR46044">
    <property type="entry name" value="NITRILASE"/>
    <property type="match status" value="1"/>
</dbReference>
<dbReference type="PROSITE" id="PS50263">
    <property type="entry name" value="CN_HYDROLASE"/>
    <property type="match status" value="1"/>
</dbReference>
<keyword evidence="5" id="KW-0378">Hydrolase</keyword>
<evidence type="ECO:0000313" key="6">
    <source>
        <dbReference type="Proteomes" id="UP000431744"/>
    </source>
</evidence>
<dbReference type="InterPro" id="IPR044149">
    <property type="entry name" value="Nitrilases_CHs"/>
</dbReference>
<reference evidence="5 6" key="1">
    <citation type="submission" date="2019-09" db="EMBL/GenBank/DDBJ databases">
        <title>Phylogeny of genus Pseudoclavibacter and closely related genus.</title>
        <authorList>
            <person name="Li Y."/>
        </authorList>
    </citation>
    <scope>NUCLEOTIDE SEQUENCE [LARGE SCALE GENOMIC DNA]</scope>
    <source>
        <strain evidence="5 6">EGI 60007</strain>
    </source>
</reference>
<dbReference type="OrthoDB" id="9811121at2"/>
<dbReference type="InterPro" id="IPR003010">
    <property type="entry name" value="C-N_Hydrolase"/>
</dbReference>
<comment type="caution">
    <text evidence="5">The sequence shown here is derived from an EMBL/GenBank/DDBJ whole genome shotgun (WGS) entry which is preliminary data.</text>
</comment>
<proteinExistence type="inferred from homology"/>
<dbReference type="AlphaFoldDB" id="A0A6H9WVD3"/>
<dbReference type="Gene3D" id="3.60.110.10">
    <property type="entry name" value="Carbon-nitrogen hydrolase"/>
    <property type="match status" value="1"/>
</dbReference>
<evidence type="ECO:0000259" key="4">
    <source>
        <dbReference type="PROSITE" id="PS50263"/>
    </source>
</evidence>
<dbReference type="GO" id="GO:0000257">
    <property type="term" value="F:nitrilase activity"/>
    <property type="evidence" value="ECO:0007669"/>
    <property type="project" value="UniProtKB-ARBA"/>
</dbReference>
<comment type="similarity">
    <text evidence="1">Belongs to the carbon-nitrogen hydrolase superfamily. Nitrilase family.</text>
</comment>
<dbReference type="Pfam" id="PF00795">
    <property type="entry name" value="CN_hydrolase"/>
    <property type="match status" value="1"/>
</dbReference>
<keyword evidence="6" id="KW-1185">Reference proteome</keyword>
<feature type="domain" description="CN hydrolase" evidence="4">
    <location>
        <begin position="43"/>
        <end position="315"/>
    </location>
</feature>
<dbReference type="Proteomes" id="UP000431744">
    <property type="component" value="Unassembled WGS sequence"/>
</dbReference>
<accession>A0A6H9WVD3</accession>
<gene>
    <name evidence="5" type="ORF">F8O04_08100</name>
</gene>
<feature type="region of interest" description="Disordered" evidence="3">
    <location>
        <begin position="1"/>
        <end position="27"/>
    </location>
</feature>
<name>A0A6H9WVD3_9MICO</name>
<dbReference type="CDD" id="cd07564">
    <property type="entry name" value="nitrilases_CHs"/>
    <property type="match status" value="1"/>
</dbReference>
<feature type="active site" description="Proton acceptor" evidence="2">
    <location>
        <position position="83"/>
    </location>
</feature>
<dbReference type="PANTHER" id="PTHR46044:SF1">
    <property type="entry name" value="CN HYDROLASE DOMAIN-CONTAINING PROTEIN"/>
    <property type="match status" value="1"/>
</dbReference>
<evidence type="ECO:0000256" key="2">
    <source>
        <dbReference type="PROSITE-ProRule" id="PRU10139"/>
    </source>
</evidence>
<dbReference type="InterPro" id="IPR000132">
    <property type="entry name" value="Nitrilase/CN_hydratase_CS"/>
</dbReference>
<feature type="compositionally biased region" description="Basic and acidic residues" evidence="3">
    <location>
        <begin position="1"/>
        <end position="20"/>
    </location>
</feature>
<dbReference type="SUPFAM" id="SSF56317">
    <property type="entry name" value="Carbon-nitrogen hydrolase"/>
    <property type="match status" value="1"/>
</dbReference>